<protein>
    <submittedName>
        <fullName evidence="3">Uncharacterized protein</fullName>
    </submittedName>
</protein>
<dbReference type="PANTHER" id="PTHR33119:SF1">
    <property type="entry name" value="FE2OG DIOXYGENASE DOMAIN-CONTAINING PROTEIN"/>
    <property type="match status" value="1"/>
</dbReference>
<dbReference type="KEGG" id="act:ACLA_042600"/>
<dbReference type="InterPro" id="IPR049192">
    <property type="entry name" value="DUF4246_C"/>
</dbReference>
<dbReference type="Proteomes" id="UP000006701">
    <property type="component" value="Unassembled WGS sequence"/>
</dbReference>
<dbReference type="Pfam" id="PF14033">
    <property type="entry name" value="DUF4246"/>
    <property type="match status" value="1"/>
</dbReference>
<dbReference type="STRING" id="344612.A1CLL3"/>
<evidence type="ECO:0000259" key="1">
    <source>
        <dbReference type="Pfam" id="PF14033"/>
    </source>
</evidence>
<gene>
    <name evidence="3" type="ORF">ACLA_042600</name>
</gene>
<dbReference type="RefSeq" id="XP_001271463.1">
    <property type="nucleotide sequence ID" value="XM_001271462.1"/>
</dbReference>
<feature type="domain" description="DUF4246" evidence="2">
    <location>
        <begin position="30"/>
        <end position="97"/>
    </location>
</feature>
<dbReference type="GeneID" id="4703179"/>
<dbReference type="AlphaFoldDB" id="A1CLL3"/>
<evidence type="ECO:0000313" key="3">
    <source>
        <dbReference type="EMBL" id="EAW10037.1"/>
    </source>
</evidence>
<accession>A1CLL3</accession>
<dbReference type="VEuPathDB" id="FungiDB:ACLA_042600"/>
<reference evidence="3 4" key="1">
    <citation type="journal article" date="2008" name="PLoS Genet.">
        <title>Genomic islands in the pathogenic filamentous fungus Aspergillus fumigatus.</title>
        <authorList>
            <person name="Fedorova N.D."/>
            <person name="Khaldi N."/>
            <person name="Joardar V.S."/>
            <person name="Maiti R."/>
            <person name="Amedeo P."/>
            <person name="Anderson M.J."/>
            <person name="Crabtree J."/>
            <person name="Silva J.C."/>
            <person name="Badger J.H."/>
            <person name="Albarraq A."/>
            <person name="Angiuoli S."/>
            <person name="Bussey H."/>
            <person name="Bowyer P."/>
            <person name="Cotty P.J."/>
            <person name="Dyer P.S."/>
            <person name="Egan A."/>
            <person name="Galens K."/>
            <person name="Fraser-Liggett C.M."/>
            <person name="Haas B.J."/>
            <person name="Inman J.M."/>
            <person name="Kent R."/>
            <person name="Lemieux S."/>
            <person name="Malavazi I."/>
            <person name="Orvis J."/>
            <person name="Roemer T."/>
            <person name="Ronning C.M."/>
            <person name="Sundaram J.P."/>
            <person name="Sutton G."/>
            <person name="Turner G."/>
            <person name="Venter J.C."/>
            <person name="White O.R."/>
            <person name="Whitty B.R."/>
            <person name="Youngman P."/>
            <person name="Wolfe K.H."/>
            <person name="Goldman G.H."/>
            <person name="Wortman J.R."/>
            <person name="Jiang B."/>
            <person name="Denning D.W."/>
            <person name="Nierman W.C."/>
        </authorList>
    </citation>
    <scope>NUCLEOTIDE SEQUENCE [LARGE SCALE GENOMIC DNA]</scope>
    <source>
        <strain evidence="4">ATCC 1007 / CBS 513.65 / DSM 816 / NCTC 3887 / NRRL 1</strain>
    </source>
</reference>
<keyword evidence="4" id="KW-1185">Reference proteome</keyword>
<dbReference type="EMBL" id="DS027056">
    <property type="protein sequence ID" value="EAW10037.1"/>
    <property type="molecule type" value="Genomic_DNA"/>
</dbReference>
<dbReference type="eggNOG" id="ENOG502QQIE">
    <property type="taxonomic scope" value="Eukaryota"/>
</dbReference>
<proteinExistence type="predicted"/>
<dbReference type="InterPro" id="IPR025340">
    <property type="entry name" value="DUF4246"/>
</dbReference>
<evidence type="ECO:0000259" key="2">
    <source>
        <dbReference type="Pfam" id="PF21666"/>
    </source>
</evidence>
<name>A1CLL3_ASPCL</name>
<dbReference type="Pfam" id="PF21666">
    <property type="entry name" value="DUF4246_N"/>
    <property type="match status" value="1"/>
</dbReference>
<dbReference type="InterPro" id="IPR049207">
    <property type="entry name" value="DUF4246_N"/>
</dbReference>
<sequence>MDDISESTDNLESKHVPIPLDNRGNGLLRVPGFSGIPIEYEIPSDARFAHGINEWRQAPAVTARELAMVAAINRLTDHANWHLDVFNDTVISHWREEAFATSSLMSEKAWGWCVQELRDKAKYFRQNDHIRVLDTGSCVCKSDTPSLRALGTTFRQAVRPVLRIQMEQGLLYWRSKRVLSIVDPYLFPLIYGRSLVLVEGGRVKLENVLAAYRGATVAPAHVDRWKDTAYVQETSERQRRLQLGVSPNGEKEAYRWSPNYQCLPCEVEFVGDIGTQVRITSYINNLHPVHQDLYHAIETLIGRVIPLWNDCLVQGQRGWDDVLNQGQLGPVPLRIITYGVEWENELQEWLFAFEVPDEVRKRLYRKAREDFQSSIGDNTDKGRAKHLRAQRRMEGLSDVVGREDMELPPQDSDLWERAKKYLELPEDGSATPVSVPDDWHEQRSPWWWITDKYKRLLFFKHPEPGIAFSYDDWKSGQHQEKAIVDMVHERKDWGSHPFEPVTPPHKPYTITLQETFRTQGLQVIVKMENIELTPNSQIYSGTDWQMEGQLNEHIVAVAMFAYDVDNITEPRVAFRQNTKLDESFYRYNEDREQGRRRQIQWGPDHRFAKRPSVCISALEEVLGYPPGHLHIDIWGTKNWQDKGVVTVSQGRLITFPNVLEHRAESFTLADLSRPGHYRSITLYLVDPHYRVCSTRNVPPQQHHWWAEAVGADLTAAGLPQEMVDEIMQGSDSWPMGLPEARRHRRDFLKEHRWNEMVRIGTIRYPEFH</sequence>
<organism evidence="3 4">
    <name type="scientific">Aspergillus clavatus (strain ATCC 1007 / CBS 513.65 / DSM 816 / NCTC 3887 / NRRL 1 / QM 1276 / 107)</name>
    <dbReference type="NCBI Taxonomy" id="344612"/>
    <lineage>
        <taxon>Eukaryota</taxon>
        <taxon>Fungi</taxon>
        <taxon>Dikarya</taxon>
        <taxon>Ascomycota</taxon>
        <taxon>Pezizomycotina</taxon>
        <taxon>Eurotiomycetes</taxon>
        <taxon>Eurotiomycetidae</taxon>
        <taxon>Eurotiales</taxon>
        <taxon>Aspergillaceae</taxon>
        <taxon>Aspergillus</taxon>
        <taxon>Aspergillus subgen. Fumigati</taxon>
    </lineage>
</organism>
<dbReference type="PANTHER" id="PTHR33119">
    <property type="entry name" value="IFI3P"/>
    <property type="match status" value="1"/>
</dbReference>
<evidence type="ECO:0000313" key="4">
    <source>
        <dbReference type="Proteomes" id="UP000006701"/>
    </source>
</evidence>
<dbReference type="OrthoDB" id="415532at2759"/>
<feature type="domain" description="DUF4246" evidence="1">
    <location>
        <begin position="107"/>
        <end position="707"/>
    </location>
</feature>
<dbReference type="OMA" id="TYGVEWE"/>
<dbReference type="HOGENOM" id="CLU_012066_2_0_1"/>